<evidence type="ECO:0000313" key="3">
    <source>
        <dbReference type="EMBL" id="WIW71056.1"/>
    </source>
</evidence>
<proteinExistence type="predicted"/>
<accession>A0A9Y2ET26</accession>
<keyword evidence="1" id="KW-0732">Signal</keyword>
<dbReference type="RefSeq" id="WP_147666953.1">
    <property type="nucleotide sequence ID" value="NZ_CP120678.1"/>
</dbReference>
<dbReference type="AlphaFoldDB" id="A0A9Y2ET26"/>
<feature type="domain" description="SLH" evidence="2">
    <location>
        <begin position="24"/>
        <end position="87"/>
    </location>
</feature>
<evidence type="ECO:0000313" key="4">
    <source>
        <dbReference type="Proteomes" id="UP001243623"/>
    </source>
</evidence>
<dbReference type="PANTHER" id="PTHR43308:SF1">
    <property type="entry name" value="OUTER MEMBRANE PROTEIN ALPHA"/>
    <property type="match status" value="1"/>
</dbReference>
<dbReference type="InterPro" id="IPR001119">
    <property type="entry name" value="SLH_dom"/>
</dbReference>
<gene>
    <name evidence="3" type="ORF">P3F81_01645</name>
</gene>
<evidence type="ECO:0000256" key="1">
    <source>
        <dbReference type="SAM" id="SignalP"/>
    </source>
</evidence>
<dbReference type="PROSITE" id="PS51272">
    <property type="entry name" value="SLH"/>
    <property type="match status" value="1"/>
</dbReference>
<dbReference type="EMBL" id="CP120678">
    <property type="protein sequence ID" value="WIW71056.1"/>
    <property type="molecule type" value="Genomic_DNA"/>
</dbReference>
<feature type="chain" id="PRO_5040833979" evidence="1">
    <location>
        <begin position="24"/>
        <end position="448"/>
    </location>
</feature>
<name>A0A9Y2ET26_9FIRM</name>
<keyword evidence="4" id="KW-1185">Reference proteome</keyword>
<dbReference type="Proteomes" id="UP001243623">
    <property type="component" value="Chromosome"/>
</dbReference>
<reference evidence="3" key="1">
    <citation type="submission" date="2023-03" db="EMBL/GenBank/DDBJ databases">
        <title>Selenobaculum gbiensis gen. nov. sp. nov., a new bacterium isolated from the gut microbiota of IBD patient.</title>
        <authorList>
            <person name="Yeo S."/>
            <person name="Park H."/>
            <person name="Huh C.S."/>
        </authorList>
    </citation>
    <scope>NUCLEOTIDE SEQUENCE</scope>
    <source>
        <strain evidence="3">ICN-92133</strain>
    </source>
</reference>
<sequence length="448" mass="49320">MKKTLAAAITSALVIGVAGTTFAAANPFSDVKADHWSFDAVAKLAQEGVIEGYGDNSFRGDSHITRYEMAQMVAKAMAKEDKVNKQQKAMIDKLAAEYAAELDNLGVRVANLESKIDNVTWNGQLRLRTQKWETEGSDAASQNQVYYDLNLSAKINDAWTGHVELEGERVMNGVESNPMADDDGYATSNVYVEGPLFGANAKIGKFDSWSAQGHVLDDAMRGIELNYTSDKLDTVIRAGRINGGNDDYYTWQHDRGDKGGDGLNNMSEPANYAAIEFDYRTSPATTLQLGYHHLTSANKFATVNGTFDGMKDDTNNIFTAGFQTKLTNDLKLDAIYAKSSTDSNVPQTADSWGYNYDDNDGYAVYLRYKGADISDKGSYGMWVGYFDIPISTVISPTYYLGHSYEALEVGVGYVPAENVLAKVYYWDAKGIGDTPDADMYRAQVQFFF</sequence>
<dbReference type="InterPro" id="IPR051465">
    <property type="entry name" value="Cell_Envelope_Struct_Comp"/>
</dbReference>
<dbReference type="PANTHER" id="PTHR43308">
    <property type="entry name" value="OUTER MEMBRANE PROTEIN ALPHA-RELATED"/>
    <property type="match status" value="1"/>
</dbReference>
<dbReference type="KEGG" id="sgbi:P3F81_01645"/>
<evidence type="ECO:0000259" key="2">
    <source>
        <dbReference type="PROSITE" id="PS51272"/>
    </source>
</evidence>
<feature type="signal peptide" evidence="1">
    <location>
        <begin position="1"/>
        <end position="23"/>
    </location>
</feature>
<protein>
    <submittedName>
        <fullName evidence="3">S-layer homology domain-containing protein</fullName>
    </submittedName>
</protein>
<dbReference type="Pfam" id="PF00395">
    <property type="entry name" value="SLH"/>
    <property type="match status" value="1"/>
</dbReference>
<organism evidence="3 4">
    <name type="scientific">Selenobaculum gibii</name>
    <dbReference type="NCBI Taxonomy" id="3054208"/>
    <lineage>
        <taxon>Bacteria</taxon>
        <taxon>Bacillati</taxon>
        <taxon>Bacillota</taxon>
        <taxon>Negativicutes</taxon>
        <taxon>Selenomonadales</taxon>
        <taxon>Selenomonadaceae</taxon>
        <taxon>Selenobaculum</taxon>
    </lineage>
</organism>